<name>A0A556QSP1_9BACT</name>
<evidence type="ECO:0000259" key="2">
    <source>
        <dbReference type="Pfam" id="PF05448"/>
    </source>
</evidence>
<dbReference type="GO" id="GO:0005976">
    <property type="term" value="P:polysaccharide metabolic process"/>
    <property type="evidence" value="ECO:0007669"/>
    <property type="project" value="TreeGrafter"/>
</dbReference>
<dbReference type="AlphaFoldDB" id="A0A556QSP1"/>
<dbReference type="InterPro" id="IPR008391">
    <property type="entry name" value="AXE1_dom"/>
</dbReference>
<organism evidence="3 4">
    <name type="scientific">Rariglobus hedericola</name>
    <dbReference type="NCBI Taxonomy" id="2597822"/>
    <lineage>
        <taxon>Bacteria</taxon>
        <taxon>Pseudomonadati</taxon>
        <taxon>Verrucomicrobiota</taxon>
        <taxon>Opitutia</taxon>
        <taxon>Opitutales</taxon>
        <taxon>Opitutaceae</taxon>
        <taxon>Rariglobus</taxon>
    </lineage>
</organism>
<dbReference type="PANTHER" id="PTHR40111:SF1">
    <property type="entry name" value="CEPHALOSPORIN-C DEACETYLASE"/>
    <property type="match status" value="1"/>
</dbReference>
<sequence>MMALSVYLVRPHNPGPRAQALSRMRSHLFLLCVPLLGAVLLLSQSARAASSWDGKTPVDYVLSVETDRKDAIYRQGETVTFNVELQQNQKPADAEEIEWTISKDGVAPIQTGKLTLKAGRGVVTGSLKEPGFLQCKVNFKGAKPAISALAAGGIDLAAIKPSMPAPADFDAFWAAQKKRLAAVPMNTKLTSVPPPANRDGAETFSFVVDSIGAPSTGFYGRPIGAKPKSLPAVLFVPGAGVRSANLDSMAGWAKAGMIVAEINAHGIANGETREYYGALDVGELSDYRKRGRESRDTFYFQGVYFRVLRALQFLTEQPEWDGKTLIILGGSQGGGLSLAGAALDQRVTFIVSNVPGLTDHTGMVAGRIAGWPKAIPVGADGKPDAKVLEAMRYYDGVNFAARIKIPVHMEVGFIDIICPPTASYAAYNNLGGKKEMITWPDRGHDIGPQIWNDMRKLVLAHTAEMHAK</sequence>
<dbReference type="GO" id="GO:0052689">
    <property type="term" value="F:carboxylic ester hydrolase activity"/>
    <property type="evidence" value="ECO:0007669"/>
    <property type="project" value="TreeGrafter"/>
</dbReference>
<protein>
    <submittedName>
        <fullName evidence="3">Acetylxylan esterase</fullName>
    </submittedName>
</protein>
<gene>
    <name evidence="3" type="ORF">FPL22_10325</name>
</gene>
<dbReference type="OrthoDB" id="9770528at2"/>
<comment type="caution">
    <text evidence="3">The sequence shown here is derived from an EMBL/GenBank/DDBJ whole genome shotgun (WGS) entry which is preliminary data.</text>
</comment>
<keyword evidence="4" id="KW-1185">Reference proteome</keyword>
<feature type="active site" description="Charge relay system" evidence="1">
    <location>
        <position position="415"/>
    </location>
</feature>
<dbReference type="EMBL" id="VMBG01000001">
    <property type="protein sequence ID" value="TSJ79656.1"/>
    <property type="molecule type" value="Genomic_DNA"/>
</dbReference>
<evidence type="ECO:0000313" key="3">
    <source>
        <dbReference type="EMBL" id="TSJ79656.1"/>
    </source>
</evidence>
<dbReference type="Proteomes" id="UP000315648">
    <property type="component" value="Unassembled WGS sequence"/>
</dbReference>
<evidence type="ECO:0000256" key="1">
    <source>
        <dbReference type="PIRSR" id="PIRSR639069-1"/>
    </source>
</evidence>
<dbReference type="PANTHER" id="PTHR40111">
    <property type="entry name" value="CEPHALOSPORIN-C DEACETYLASE"/>
    <property type="match status" value="1"/>
</dbReference>
<reference evidence="3 4" key="1">
    <citation type="submission" date="2019-07" db="EMBL/GenBank/DDBJ databases">
        <title>Description of 53C-WASEF.</title>
        <authorList>
            <person name="Pitt A."/>
            <person name="Hahn M.W."/>
        </authorList>
    </citation>
    <scope>NUCLEOTIDE SEQUENCE [LARGE SCALE GENOMIC DNA]</scope>
    <source>
        <strain evidence="3 4">53C-WASEF</strain>
    </source>
</reference>
<accession>A0A556QSP1</accession>
<evidence type="ECO:0000313" key="4">
    <source>
        <dbReference type="Proteomes" id="UP000315648"/>
    </source>
</evidence>
<dbReference type="Gene3D" id="3.40.50.1820">
    <property type="entry name" value="alpha/beta hydrolase"/>
    <property type="match status" value="1"/>
</dbReference>
<dbReference type="InterPro" id="IPR039069">
    <property type="entry name" value="CE7"/>
</dbReference>
<feature type="active site" description="Charge relay system" evidence="1">
    <location>
        <position position="444"/>
    </location>
</feature>
<dbReference type="Pfam" id="PF05448">
    <property type="entry name" value="AXE1"/>
    <property type="match status" value="1"/>
</dbReference>
<dbReference type="SUPFAM" id="SSF53474">
    <property type="entry name" value="alpha/beta-Hydrolases"/>
    <property type="match status" value="1"/>
</dbReference>
<feature type="active site" description="Nucleophile" evidence="1">
    <location>
        <position position="331"/>
    </location>
</feature>
<feature type="domain" description="Acetyl xylan esterase" evidence="2">
    <location>
        <begin position="157"/>
        <end position="451"/>
    </location>
</feature>
<proteinExistence type="predicted"/>
<dbReference type="InterPro" id="IPR029058">
    <property type="entry name" value="AB_hydrolase_fold"/>
</dbReference>